<accession>A0AAD9BV06</accession>
<evidence type="ECO:0000256" key="4">
    <source>
        <dbReference type="ARBA" id="ARBA00022729"/>
    </source>
</evidence>
<evidence type="ECO:0000256" key="1">
    <source>
        <dbReference type="ARBA" id="ARBA00004251"/>
    </source>
</evidence>
<keyword evidence="4 13" id="KW-0732">Signal</keyword>
<keyword evidence="16" id="KW-1185">Reference proteome</keyword>
<keyword evidence="2" id="KW-1003">Cell membrane</keyword>
<dbReference type="InterPro" id="IPR013106">
    <property type="entry name" value="Ig_V-set"/>
</dbReference>
<keyword evidence="5 12" id="KW-1133">Transmembrane helix</keyword>
<evidence type="ECO:0000256" key="8">
    <source>
        <dbReference type="ARBA" id="ARBA00023170"/>
    </source>
</evidence>
<dbReference type="GO" id="GO:0042102">
    <property type="term" value="P:positive regulation of T cell proliferation"/>
    <property type="evidence" value="ECO:0007669"/>
    <property type="project" value="TreeGrafter"/>
</dbReference>
<keyword evidence="10" id="KW-0393">Immunoglobulin domain</keyword>
<proteinExistence type="predicted"/>
<comment type="subcellular location">
    <subcellularLocation>
        <location evidence="1">Cell membrane</location>
        <topology evidence="1">Single-pass type I membrane protein</topology>
    </subcellularLocation>
</comment>
<feature type="transmembrane region" description="Helical" evidence="12">
    <location>
        <begin position="158"/>
        <end position="183"/>
    </location>
</feature>
<dbReference type="InterPro" id="IPR013783">
    <property type="entry name" value="Ig-like_fold"/>
</dbReference>
<dbReference type="PANTHER" id="PTHR25466:SF3">
    <property type="entry name" value="PROGRAMMED CELL DEATH 1 LIGAND 1"/>
    <property type="match status" value="1"/>
</dbReference>
<evidence type="ECO:0000256" key="2">
    <source>
        <dbReference type="ARBA" id="ARBA00022475"/>
    </source>
</evidence>
<dbReference type="Gene3D" id="2.60.40.10">
    <property type="entry name" value="Immunoglobulins"/>
    <property type="match status" value="1"/>
</dbReference>
<sequence length="261" mass="29378">MIFIILLLLFLTPCVSGTFVVNVTQTSYQAEENQDITLEWTFSTRRETSLRSISTICQMFTDGRSYFLFHLHQGVESPESQDPQFAGRVQWDKDVLREGRLTLHVSRLRTNDSGFYVCDILVQSEGSNSRRCWLNVTAAEFKPEGTTESQQPKSGRNYWISIAVAAAAAAAAVMGIIATKVCFTKFTHKKRDDHSGIQPARSSEKKPTRTNTTPLSFAPLGLVLKCCFSQSKDRTNYINEVKQPLHSTEKQPVTSNVMQLQ</sequence>
<keyword evidence="7" id="KW-1015">Disulfide bond</keyword>
<protein>
    <submittedName>
        <fullName evidence="15">CD276 antigen</fullName>
    </submittedName>
</protein>
<dbReference type="GO" id="GO:0031295">
    <property type="term" value="P:T cell costimulation"/>
    <property type="evidence" value="ECO:0007669"/>
    <property type="project" value="TreeGrafter"/>
</dbReference>
<keyword evidence="3 12" id="KW-0812">Transmembrane</keyword>
<dbReference type="Pfam" id="PF07686">
    <property type="entry name" value="V-set"/>
    <property type="match status" value="1"/>
</dbReference>
<name>A0AAD9BV06_DISEL</name>
<evidence type="ECO:0000313" key="15">
    <source>
        <dbReference type="EMBL" id="KAK1889886.1"/>
    </source>
</evidence>
<comment type="caution">
    <text evidence="15">The sequence shown here is derived from an EMBL/GenBank/DDBJ whole genome shotgun (WGS) entry which is preliminary data.</text>
</comment>
<dbReference type="Proteomes" id="UP001228049">
    <property type="component" value="Unassembled WGS sequence"/>
</dbReference>
<organism evidence="15 16">
    <name type="scientific">Dissostichus eleginoides</name>
    <name type="common">Patagonian toothfish</name>
    <name type="synonym">Dissostichus amissus</name>
    <dbReference type="NCBI Taxonomy" id="100907"/>
    <lineage>
        <taxon>Eukaryota</taxon>
        <taxon>Metazoa</taxon>
        <taxon>Chordata</taxon>
        <taxon>Craniata</taxon>
        <taxon>Vertebrata</taxon>
        <taxon>Euteleostomi</taxon>
        <taxon>Actinopterygii</taxon>
        <taxon>Neopterygii</taxon>
        <taxon>Teleostei</taxon>
        <taxon>Neoteleostei</taxon>
        <taxon>Acanthomorphata</taxon>
        <taxon>Eupercaria</taxon>
        <taxon>Perciformes</taxon>
        <taxon>Notothenioidei</taxon>
        <taxon>Nototheniidae</taxon>
        <taxon>Dissostichus</taxon>
    </lineage>
</organism>
<dbReference type="GO" id="GO:0007166">
    <property type="term" value="P:cell surface receptor signaling pathway"/>
    <property type="evidence" value="ECO:0007669"/>
    <property type="project" value="TreeGrafter"/>
</dbReference>
<keyword evidence="8" id="KW-0675">Receptor</keyword>
<evidence type="ECO:0000256" key="10">
    <source>
        <dbReference type="ARBA" id="ARBA00023319"/>
    </source>
</evidence>
<dbReference type="PANTHER" id="PTHR25466">
    <property type="entry name" value="T-LYMPHOCYTE ACTIVATION ANTIGEN"/>
    <property type="match status" value="1"/>
</dbReference>
<dbReference type="GO" id="GO:0009897">
    <property type="term" value="C:external side of plasma membrane"/>
    <property type="evidence" value="ECO:0007669"/>
    <property type="project" value="TreeGrafter"/>
</dbReference>
<dbReference type="GO" id="GO:0042130">
    <property type="term" value="P:negative regulation of T cell proliferation"/>
    <property type="evidence" value="ECO:0007669"/>
    <property type="project" value="TreeGrafter"/>
</dbReference>
<evidence type="ECO:0000256" key="12">
    <source>
        <dbReference type="SAM" id="Phobius"/>
    </source>
</evidence>
<evidence type="ECO:0000313" key="16">
    <source>
        <dbReference type="Proteomes" id="UP001228049"/>
    </source>
</evidence>
<evidence type="ECO:0000259" key="14">
    <source>
        <dbReference type="Pfam" id="PF07686"/>
    </source>
</evidence>
<evidence type="ECO:0000256" key="6">
    <source>
        <dbReference type="ARBA" id="ARBA00023136"/>
    </source>
</evidence>
<dbReference type="EMBL" id="JASDAP010000016">
    <property type="protein sequence ID" value="KAK1889886.1"/>
    <property type="molecule type" value="Genomic_DNA"/>
</dbReference>
<gene>
    <name evidence="15" type="ORF">KUDE01_014561</name>
</gene>
<evidence type="ECO:0000256" key="11">
    <source>
        <dbReference type="SAM" id="MobiDB-lite"/>
    </source>
</evidence>
<feature type="chain" id="PRO_5042050737" evidence="13">
    <location>
        <begin position="18"/>
        <end position="261"/>
    </location>
</feature>
<reference evidence="15" key="1">
    <citation type="submission" date="2023-04" db="EMBL/GenBank/DDBJ databases">
        <title>Chromosome-level genome of Chaenocephalus aceratus.</title>
        <authorList>
            <person name="Park H."/>
        </authorList>
    </citation>
    <scope>NUCLEOTIDE SEQUENCE</scope>
    <source>
        <strain evidence="15">DE</strain>
        <tissue evidence="15">Muscle</tissue>
    </source>
</reference>
<evidence type="ECO:0000256" key="3">
    <source>
        <dbReference type="ARBA" id="ARBA00022692"/>
    </source>
</evidence>
<dbReference type="InterPro" id="IPR051713">
    <property type="entry name" value="T-cell_Activation_Regulation"/>
</dbReference>
<dbReference type="AlphaFoldDB" id="A0AAD9BV06"/>
<dbReference type="InterPro" id="IPR036179">
    <property type="entry name" value="Ig-like_dom_sf"/>
</dbReference>
<dbReference type="SUPFAM" id="SSF48726">
    <property type="entry name" value="Immunoglobulin"/>
    <property type="match status" value="1"/>
</dbReference>
<feature type="domain" description="Immunoglobulin V-set" evidence="14">
    <location>
        <begin position="25"/>
        <end position="137"/>
    </location>
</feature>
<evidence type="ECO:0000256" key="13">
    <source>
        <dbReference type="SAM" id="SignalP"/>
    </source>
</evidence>
<evidence type="ECO:0000256" key="5">
    <source>
        <dbReference type="ARBA" id="ARBA00022989"/>
    </source>
</evidence>
<evidence type="ECO:0000256" key="9">
    <source>
        <dbReference type="ARBA" id="ARBA00023180"/>
    </source>
</evidence>
<keyword evidence="9" id="KW-0325">Glycoprotein</keyword>
<evidence type="ECO:0000256" key="7">
    <source>
        <dbReference type="ARBA" id="ARBA00023157"/>
    </source>
</evidence>
<keyword evidence="6 12" id="KW-0472">Membrane</keyword>
<dbReference type="GO" id="GO:0006955">
    <property type="term" value="P:immune response"/>
    <property type="evidence" value="ECO:0007669"/>
    <property type="project" value="TreeGrafter"/>
</dbReference>
<feature type="signal peptide" evidence="13">
    <location>
        <begin position="1"/>
        <end position="17"/>
    </location>
</feature>
<feature type="region of interest" description="Disordered" evidence="11">
    <location>
        <begin position="192"/>
        <end position="213"/>
    </location>
</feature>
<dbReference type="GO" id="GO:0071222">
    <property type="term" value="P:cellular response to lipopolysaccharide"/>
    <property type="evidence" value="ECO:0007669"/>
    <property type="project" value="TreeGrafter"/>
</dbReference>